<dbReference type="PANTHER" id="PTHR31900:SF32">
    <property type="entry name" value="F-BOX_RNI_FBD-LIKE DOMAIN PROTEIN"/>
    <property type="match status" value="1"/>
</dbReference>
<dbReference type="InterPro" id="IPR006566">
    <property type="entry name" value="FBD"/>
</dbReference>
<evidence type="ECO:0000313" key="2">
    <source>
        <dbReference type="EMBL" id="KAL3849136.1"/>
    </source>
</evidence>
<proteinExistence type="predicted"/>
<dbReference type="AlphaFoldDB" id="A0ABD3UK61"/>
<name>A0ABD3UK61_9LAMI</name>
<dbReference type="PANTHER" id="PTHR31900">
    <property type="entry name" value="F-BOX/RNI SUPERFAMILY PROTEIN-RELATED"/>
    <property type="match status" value="1"/>
</dbReference>
<evidence type="ECO:0000313" key="3">
    <source>
        <dbReference type="Proteomes" id="UP001634393"/>
    </source>
</evidence>
<gene>
    <name evidence="2" type="ORF">ACJIZ3_011018</name>
</gene>
<dbReference type="EMBL" id="JBJXBP010000001">
    <property type="protein sequence ID" value="KAL3849136.1"/>
    <property type="molecule type" value="Genomic_DNA"/>
</dbReference>
<dbReference type="SMART" id="SM00579">
    <property type="entry name" value="FBD"/>
    <property type="match status" value="1"/>
</dbReference>
<keyword evidence="3" id="KW-1185">Reference proteome</keyword>
<evidence type="ECO:0000259" key="1">
    <source>
        <dbReference type="SMART" id="SM00579"/>
    </source>
</evidence>
<dbReference type="InterPro" id="IPR050232">
    <property type="entry name" value="FBL13/AtMIF1-like"/>
</dbReference>
<protein>
    <recommendedName>
        <fullName evidence="1">FBD domain-containing protein</fullName>
    </recommendedName>
</protein>
<comment type="caution">
    <text evidence="2">The sequence shown here is derived from an EMBL/GenBank/DDBJ whole genome shotgun (WGS) entry which is preliminary data.</text>
</comment>
<organism evidence="2 3">
    <name type="scientific">Penstemon smallii</name>
    <dbReference type="NCBI Taxonomy" id="265156"/>
    <lineage>
        <taxon>Eukaryota</taxon>
        <taxon>Viridiplantae</taxon>
        <taxon>Streptophyta</taxon>
        <taxon>Embryophyta</taxon>
        <taxon>Tracheophyta</taxon>
        <taxon>Spermatophyta</taxon>
        <taxon>Magnoliopsida</taxon>
        <taxon>eudicotyledons</taxon>
        <taxon>Gunneridae</taxon>
        <taxon>Pentapetalae</taxon>
        <taxon>asterids</taxon>
        <taxon>lamiids</taxon>
        <taxon>Lamiales</taxon>
        <taxon>Plantaginaceae</taxon>
        <taxon>Cheloneae</taxon>
        <taxon>Penstemon</taxon>
    </lineage>
</organism>
<dbReference type="Proteomes" id="UP001634393">
    <property type="component" value="Unassembled WGS sequence"/>
</dbReference>
<accession>A0ABD3UK61</accession>
<sequence length="207" mass="22964">MVRREGYDFRLKNVSSVVRAKINFCGEDIMDHARPLRIMKQLLESLKYVKELELGPSCVEVMSVLEAKGWQVPPSTRSCLTLNAYKHKGSIAGILGILKSSPNLETLTIKGALSRFKETEPGDLVSTYLQNANLDLVAFNVKTVKITRFTESFSSVEPMATLVKILLKCATVLEKMVISAKELDTHKSAVTLISFPRASTKAVIVFD</sequence>
<feature type="domain" description="FBD" evidence="1">
    <location>
        <begin position="135"/>
        <end position="207"/>
    </location>
</feature>
<reference evidence="2 3" key="1">
    <citation type="submission" date="2024-12" db="EMBL/GenBank/DDBJ databases">
        <title>The unique morphological basis and parallel evolutionary history of personate flowers in Penstemon.</title>
        <authorList>
            <person name="Depatie T.H."/>
            <person name="Wessinger C.A."/>
        </authorList>
    </citation>
    <scope>NUCLEOTIDE SEQUENCE [LARGE SCALE GENOMIC DNA]</scope>
    <source>
        <strain evidence="2">WTNN_2</strain>
        <tissue evidence="2">Leaf</tissue>
    </source>
</reference>